<proteinExistence type="predicted"/>
<protein>
    <submittedName>
        <fullName evidence="1">Protein-lysine methyltransferase METTL21B</fullName>
    </submittedName>
</protein>
<dbReference type="InterPro" id="IPR029063">
    <property type="entry name" value="SAM-dependent_MTases_sf"/>
</dbReference>
<dbReference type="InterPro" id="IPR019410">
    <property type="entry name" value="Methyltransf_16"/>
</dbReference>
<keyword evidence="1" id="KW-0489">Methyltransferase</keyword>
<evidence type="ECO:0000313" key="2">
    <source>
        <dbReference type="Proteomes" id="UP001140206"/>
    </source>
</evidence>
<organism evidence="1 2">
    <name type="scientific">Rhynchospora pubera</name>
    <dbReference type="NCBI Taxonomy" id="906938"/>
    <lineage>
        <taxon>Eukaryota</taxon>
        <taxon>Viridiplantae</taxon>
        <taxon>Streptophyta</taxon>
        <taxon>Embryophyta</taxon>
        <taxon>Tracheophyta</taxon>
        <taxon>Spermatophyta</taxon>
        <taxon>Magnoliopsida</taxon>
        <taxon>Liliopsida</taxon>
        <taxon>Poales</taxon>
        <taxon>Cyperaceae</taxon>
        <taxon>Cyperoideae</taxon>
        <taxon>Rhynchosporeae</taxon>
        <taxon>Rhynchospora</taxon>
    </lineage>
</organism>
<reference evidence="1" key="1">
    <citation type="submission" date="2022-08" db="EMBL/GenBank/DDBJ databases">
        <authorList>
            <person name="Marques A."/>
        </authorList>
    </citation>
    <scope>NUCLEOTIDE SEQUENCE</scope>
    <source>
        <strain evidence="1">RhyPub2mFocal</strain>
        <tissue evidence="1">Leaves</tissue>
    </source>
</reference>
<dbReference type="CDD" id="cd02440">
    <property type="entry name" value="AdoMet_MTases"/>
    <property type="match status" value="1"/>
</dbReference>
<comment type="caution">
    <text evidence="1">The sequence shown here is derived from an EMBL/GenBank/DDBJ whole genome shotgun (WGS) entry which is preliminary data.</text>
</comment>
<dbReference type="AlphaFoldDB" id="A0AAV8E5P0"/>
<gene>
    <name evidence="1" type="ORF">LUZ62_058956</name>
</gene>
<dbReference type="Pfam" id="PF10294">
    <property type="entry name" value="Methyltransf_16"/>
    <property type="match status" value="1"/>
</dbReference>
<name>A0AAV8E5P0_9POAL</name>
<dbReference type="Proteomes" id="UP001140206">
    <property type="component" value="Chromosome 3"/>
</dbReference>
<keyword evidence="1" id="KW-0808">Transferase</keyword>
<dbReference type="Gene3D" id="3.40.50.150">
    <property type="entry name" value="Vaccinia Virus protein VP39"/>
    <property type="match status" value="1"/>
</dbReference>
<dbReference type="SUPFAM" id="SSF53335">
    <property type="entry name" value="S-adenosyl-L-methionine-dependent methyltransferases"/>
    <property type="match status" value="1"/>
</dbReference>
<accession>A0AAV8E5P0</accession>
<dbReference type="GO" id="GO:0032259">
    <property type="term" value="P:methylation"/>
    <property type="evidence" value="ECO:0007669"/>
    <property type="project" value="UniProtKB-KW"/>
</dbReference>
<keyword evidence="2" id="KW-1185">Reference proteome</keyword>
<evidence type="ECO:0000313" key="1">
    <source>
        <dbReference type="EMBL" id="KAJ4774699.1"/>
    </source>
</evidence>
<dbReference type="GO" id="GO:0008168">
    <property type="term" value="F:methyltransferase activity"/>
    <property type="evidence" value="ECO:0007669"/>
    <property type="project" value="UniProtKB-KW"/>
</dbReference>
<dbReference type="PANTHER" id="PTHR14614:SF123">
    <property type="entry name" value="OS04G0645500 PROTEIN"/>
    <property type="match status" value="1"/>
</dbReference>
<dbReference type="PANTHER" id="PTHR14614">
    <property type="entry name" value="HEPATOCELLULAR CARCINOMA-ASSOCIATED ANTIGEN"/>
    <property type="match status" value="1"/>
</dbReference>
<sequence length="219" mass="23548">MAIREVVIDDTCVTIHECDDLGDPITGRAITGSWLWDSALCLSEWISEVVANNQVRISGATVLELGAGTGLPGLFAATSGASHVILTDVGSLVPNLCANVGANGLEDLVQVMELKWGEDASMLGQVDVLLLSDLFYDPEEMPALAKTMHSVWAEGTRGYAASEVRDGVDECLKVLQQEGFESHEVTLMTRPLNRDSVETALFAVYVISRLSYTGLDSEN</sequence>
<dbReference type="EMBL" id="JAMFTS010000003">
    <property type="protein sequence ID" value="KAJ4774699.1"/>
    <property type="molecule type" value="Genomic_DNA"/>
</dbReference>